<protein>
    <recommendedName>
        <fullName evidence="3">N-acetyltransferase domain-containing protein</fullName>
    </recommendedName>
</protein>
<dbReference type="CDD" id="cd04301">
    <property type="entry name" value="NAT_SF"/>
    <property type="match status" value="1"/>
</dbReference>
<dbReference type="PANTHER" id="PTHR43877">
    <property type="entry name" value="AMINOALKYLPHOSPHONATE N-ACETYLTRANSFERASE-RELATED-RELATED"/>
    <property type="match status" value="1"/>
</dbReference>
<dbReference type="InterPro" id="IPR000182">
    <property type="entry name" value="GNAT_dom"/>
</dbReference>
<keyword evidence="2" id="KW-0012">Acyltransferase</keyword>
<dbReference type="Gene3D" id="3.40.630.30">
    <property type="match status" value="1"/>
</dbReference>
<comment type="caution">
    <text evidence="4">The sequence shown here is derived from an EMBL/GenBank/DDBJ whole genome shotgun (WGS) entry which is preliminary data.</text>
</comment>
<keyword evidence="5" id="KW-1185">Reference proteome</keyword>
<evidence type="ECO:0000259" key="3">
    <source>
        <dbReference type="PROSITE" id="PS51186"/>
    </source>
</evidence>
<dbReference type="SUPFAM" id="SSF55729">
    <property type="entry name" value="Acyl-CoA N-acyltransferases (Nat)"/>
    <property type="match status" value="1"/>
</dbReference>
<dbReference type="EMBL" id="BAABLD010000001">
    <property type="protein sequence ID" value="GAA5157338.1"/>
    <property type="molecule type" value="Genomic_DNA"/>
</dbReference>
<evidence type="ECO:0000313" key="4">
    <source>
        <dbReference type="EMBL" id="GAA5157338.1"/>
    </source>
</evidence>
<organism evidence="4 5">
    <name type="scientific">Viridibacterium curvum</name>
    <dbReference type="NCBI Taxonomy" id="1101404"/>
    <lineage>
        <taxon>Bacteria</taxon>
        <taxon>Pseudomonadati</taxon>
        <taxon>Pseudomonadota</taxon>
        <taxon>Betaproteobacteria</taxon>
        <taxon>Rhodocyclales</taxon>
        <taxon>Rhodocyclaceae</taxon>
        <taxon>Viridibacterium</taxon>
    </lineage>
</organism>
<dbReference type="Proteomes" id="UP001500547">
    <property type="component" value="Unassembled WGS sequence"/>
</dbReference>
<dbReference type="InterPro" id="IPR050832">
    <property type="entry name" value="Bact_Acetyltransf"/>
</dbReference>
<feature type="domain" description="N-acetyltransferase" evidence="3">
    <location>
        <begin position="9"/>
        <end position="158"/>
    </location>
</feature>
<dbReference type="InterPro" id="IPR016181">
    <property type="entry name" value="Acyl_CoA_acyltransferase"/>
</dbReference>
<accession>A0ABP9Q8L1</accession>
<reference evidence="5" key="1">
    <citation type="journal article" date="2019" name="Int. J. Syst. Evol. Microbiol.">
        <title>The Global Catalogue of Microorganisms (GCM) 10K type strain sequencing project: providing services to taxonomists for standard genome sequencing and annotation.</title>
        <authorList>
            <consortium name="The Broad Institute Genomics Platform"/>
            <consortium name="The Broad Institute Genome Sequencing Center for Infectious Disease"/>
            <person name="Wu L."/>
            <person name="Ma J."/>
        </authorList>
    </citation>
    <scope>NUCLEOTIDE SEQUENCE [LARGE SCALE GENOMIC DNA]</scope>
    <source>
        <strain evidence="5">JCM 18715</strain>
    </source>
</reference>
<dbReference type="Pfam" id="PF00583">
    <property type="entry name" value="Acetyltransf_1"/>
    <property type="match status" value="1"/>
</dbReference>
<dbReference type="RefSeq" id="WP_345530801.1">
    <property type="nucleotide sequence ID" value="NZ_BAABLD010000001.1"/>
</dbReference>
<evidence type="ECO:0000313" key="5">
    <source>
        <dbReference type="Proteomes" id="UP001500547"/>
    </source>
</evidence>
<sequence>MTQPSTQALSLRPVREDELPLLGTLLAELDGTPPLPLERLQATWRAIHRYPDYQCYFAERDGEVIGSLSMIVFPVFAHDLASEAIIEAVVIRPAFRGIGLGREMIRAAMQIAAQRGAYKLALSSNLRRLDAHRFYDGMGFARHGYSFHIDTRAEALAE</sequence>
<evidence type="ECO:0000256" key="1">
    <source>
        <dbReference type="ARBA" id="ARBA00022679"/>
    </source>
</evidence>
<name>A0ABP9Q8L1_9RHOO</name>
<keyword evidence="1" id="KW-0808">Transferase</keyword>
<proteinExistence type="predicted"/>
<gene>
    <name evidence="4" type="ORF">GCM10025770_00420</name>
</gene>
<evidence type="ECO:0000256" key="2">
    <source>
        <dbReference type="ARBA" id="ARBA00023315"/>
    </source>
</evidence>
<dbReference type="PROSITE" id="PS51186">
    <property type="entry name" value="GNAT"/>
    <property type="match status" value="1"/>
</dbReference>